<dbReference type="STRING" id="553466.SAMN04487950_3559"/>
<feature type="region of interest" description="Disordered" evidence="1">
    <location>
        <begin position="327"/>
        <end position="370"/>
    </location>
</feature>
<evidence type="ECO:0000256" key="1">
    <source>
        <dbReference type="SAM" id="MobiDB-lite"/>
    </source>
</evidence>
<dbReference type="RefSeq" id="WP_089871032.1">
    <property type="nucleotide sequence ID" value="NZ_FOTC01000005.1"/>
</dbReference>
<dbReference type="EMBL" id="FOTC01000005">
    <property type="protein sequence ID" value="SFL38235.1"/>
    <property type="molecule type" value="Genomic_DNA"/>
</dbReference>
<sequence length="370" mass="41945">MSDPVSNLQTAYERLESVEQQVDDVGEARVEAVADAHRKATRLLDRYADSATGSGDFQSYLQFQNEFIGLVDELPEDLPHREAFEAASDRMDKRRLNEGDFAFARETLEPAAETAALLSKREEARDDYHVARRAAHRRKTELDERLDELDRLQRLGEVDLDAPVELLRDPIESYNESVNASFQRFRREASARDFLDFVAVTDRYPFVEFETPPSDLREYVDSHAAGDESVTQLLEYADYSASKLAHYVDDAGALQTNVAVHRTYLERVDADPLTVAWPPESAGVLRHRSEELVTVVGRFADEETVALAREIRDLTERDDYERLRTAAAAQSELTDDERERVTSGAVADERAEAEAERERLTEVLSSTPSR</sequence>
<gene>
    <name evidence="2" type="ORF">SAMN04487950_3559</name>
</gene>
<dbReference type="Pfam" id="PF23432">
    <property type="entry name" value="DUF7118"/>
    <property type="match status" value="1"/>
</dbReference>
<accession>A0A1I4H7U9</accession>
<proteinExistence type="predicted"/>
<feature type="compositionally biased region" description="Basic and acidic residues" evidence="1">
    <location>
        <begin position="337"/>
        <end position="361"/>
    </location>
</feature>
<evidence type="ECO:0000313" key="3">
    <source>
        <dbReference type="Proteomes" id="UP000199607"/>
    </source>
</evidence>
<evidence type="ECO:0000313" key="2">
    <source>
        <dbReference type="EMBL" id="SFL38235.1"/>
    </source>
</evidence>
<protein>
    <submittedName>
        <fullName evidence="2">Uncharacterized protein</fullName>
    </submittedName>
</protein>
<organism evidence="2 3">
    <name type="scientific">Halogranum rubrum</name>
    <dbReference type="NCBI Taxonomy" id="553466"/>
    <lineage>
        <taxon>Archaea</taxon>
        <taxon>Methanobacteriati</taxon>
        <taxon>Methanobacteriota</taxon>
        <taxon>Stenosarchaea group</taxon>
        <taxon>Halobacteria</taxon>
        <taxon>Halobacteriales</taxon>
        <taxon>Haloferacaceae</taxon>
    </lineage>
</organism>
<keyword evidence="3" id="KW-1185">Reference proteome</keyword>
<dbReference type="AlphaFoldDB" id="A0A1I4H7U9"/>
<dbReference type="Proteomes" id="UP000199607">
    <property type="component" value="Unassembled WGS sequence"/>
</dbReference>
<reference evidence="3" key="1">
    <citation type="submission" date="2016-10" db="EMBL/GenBank/DDBJ databases">
        <authorList>
            <person name="Varghese N."/>
            <person name="Submissions S."/>
        </authorList>
    </citation>
    <scope>NUCLEOTIDE SEQUENCE [LARGE SCALE GENOMIC DNA]</scope>
    <source>
        <strain evidence="3">CGMCC 1.7738</strain>
    </source>
</reference>
<name>A0A1I4H7U9_9EURY</name>
<dbReference type="InterPro" id="IPR055542">
    <property type="entry name" value="DUF7118"/>
</dbReference>